<keyword evidence="2" id="KW-1185">Reference proteome</keyword>
<accession>A0A1D9I9V9</accession>
<name>A0A1D9I9V9_9BURK</name>
<gene>
    <name evidence="1" type="ORF">BKK80_23725</name>
</gene>
<proteinExistence type="predicted"/>
<protein>
    <submittedName>
        <fullName evidence="1">Uncharacterized protein</fullName>
    </submittedName>
</protein>
<sequence length="557" mass="62484">MLLDAVQRGDRMAAEWMGDILNKWWDASNFESSPPLQLLRKSDFITLDHLSLSWDDFIASFGLADDTRPLSEAQHQQLKYGAYVSALRNFWNDLRLLVVELLVFELLSCSKDDASEALSTEIAVGLLSGKQWRGGGRISASLQNLTAPSYLAAKVRQYCGGTEGWRDGYIGVLDKFVERAKNSNRQNMVTSRVYLHGGADDVESLSSAQVAVFGILTTEAWSMTPGLEQRIDDWLNAKPVSIEILRSWLADLIRSCNAMGEDAWIVVSHLKGRARSGADIHTVADTVKGSFVAASAALEEARTEVVATLPIDPDRLLEIARAASVNAFGRSSGEFPMQLLEVESSDQRLKDFSLTLSKVRRGELTRVELDQRAGNEAEFYDEMLTRQVAVVVLSDILQSCSIRSVVAENADLYWRLLKAEAESMTSRGYEAVLLLDNDTRPEWVKEWMYPEGQVRFERPDDLRVQRLDEQGVGYACHFNDIAVYVAPIQYGESLLMSKQTFVGVKFTQFSLGRFVEVSVDEATENKEFVDLKFTFSREVRVKAGEVIRLKYDDGAYR</sequence>
<reference evidence="1 2" key="1">
    <citation type="submission" date="2016-10" db="EMBL/GenBank/DDBJ databases">
        <title>Complete genome sequences of three Cupriavidus strains isolated from various Malaysian environments.</title>
        <authorList>
            <person name="Abdullah A.A.-A."/>
            <person name="Shafie N.A.H."/>
            <person name="Lau N.S."/>
        </authorList>
    </citation>
    <scope>NUCLEOTIDE SEQUENCE [LARGE SCALE GENOMIC DNA]</scope>
    <source>
        <strain evidence="1 2">USMAA1020</strain>
    </source>
</reference>
<evidence type="ECO:0000313" key="1">
    <source>
        <dbReference type="EMBL" id="AOZ08894.1"/>
    </source>
</evidence>
<dbReference type="Proteomes" id="UP000177515">
    <property type="component" value="Chromosome 2"/>
</dbReference>
<evidence type="ECO:0000313" key="2">
    <source>
        <dbReference type="Proteomes" id="UP000177515"/>
    </source>
</evidence>
<organism evidence="1 2">
    <name type="scientific">Cupriavidus malaysiensis</name>
    <dbReference type="NCBI Taxonomy" id="367825"/>
    <lineage>
        <taxon>Bacteria</taxon>
        <taxon>Pseudomonadati</taxon>
        <taxon>Pseudomonadota</taxon>
        <taxon>Betaproteobacteria</taxon>
        <taxon>Burkholderiales</taxon>
        <taxon>Burkholderiaceae</taxon>
        <taxon>Cupriavidus</taxon>
    </lineage>
</organism>
<dbReference type="EMBL" id="CP017755">
    <property type="protein sequence ID" value="AOZ08894.1"/>
    <property type="molecule type" value="Genomic_DNA"/>
</dbReference>